<dbReference type="Gene3D" id="3.20.20.370">
    <property type="entry name" value="Glycoside hydrolase/deacetylase"/>
    <property type="match status" value="2"/>
</dbReference>
<dbReference type="GO" id="GO:0016810">
    <property type="term" value="F:hydrolase activity, acting on carbon-nitrogen (but not peptide) bonds"/>
    <property type="evidence" value="ECO:0007669"/>
    <property type="project" value="InterPro"/>
</dbReference>
<dbReference type="PANTHER" id="PTHR34216:SF11">
    <property type="entry name" value="CHITOOLIGOSACCHARIDE DEACETYLASE"/>
    <property type="match status" value="1"/>
</dbReference>
<accession>A0AA49GQ64</accession>
<dbReference type="GO" id="GO:0005975">
    <property type="term" value="P:carbohydrate metabolic process"/>
    <property type="evidence" value="ECO:0007669"/>
    <property type="project" value="InterPro"/>
</dbReference>
<dbReference type="CDD" id="cd10918">
    <property type="entry name" value="CE4_NodB_like_5s_6s"/>
    <property type="match status" value="1"/>
</dbReference>
<organism evidence="3">
    <name type="scientific">Roseihalotalea indica</name>
    <dbReference type="NCBI Taxonomy" id="2867963"/>
    <lineage>
        <taxon>Bacteria</taxon>
        <taxon>Pseudomonadati</taxon>
        <taxon>Bacteroidota</taxon>
        <taxon>Cytophagia</taxon>
        <taxon>Cytophagales</taxon>
        <taxon>Catalimonadaceae</taxon>
        <taxon>Roseihalotalea</taxon>
    </lineage>
</organism>
<reference evidence="3" key="2">
    <citation type="journal article" date="2024" name="Antonie Van Leeuwenhoek">
        <title>Roseihalotalea indica gen. nov., sp. nov., a halophilic Bacteroidetes from mesopelagic Southwest Indian Ocean with higher carbohydrate metabolic potential.</title>
        <authorList>
            <person name="Chen B."/>
            <person name="Zhang M."/>
            <person name="Lin D."/>
            <person name="Ye J."/>
            <person name="Tang K."/>
        </authorList>
    </citation>
    <scope>NUCLEOTIDE SEQUENCE</scope>
    <source>
        <strain evidence="3">TK19036</strain>
    </source>
</reference>
<reference evidence="3" key="1">
    <citation type="journal article" date="2023" name="Comput. Struct. Biotechnol. J.">
        <title>Discovery of a novel marine Bacteroidetes with a rich repertoire of carbohydrate-active enzymes.</title>
        <authorList>
            <person name="Chen B."/>
            <person name="Liu G."/>
            <person name="Chen Q."/>
            <person name="Wang H."/>
            <person name="Liu L."/>
            <person name="Tang K."/>
        </authorList>
    </citation>
    <scope>NUCLEOTIDE SEQUENCE</scope>
    <source>
        <strain evidence="3">TK19036</strain>
    </source>
</reference>
<evidence type="ECO:0000313" key="3">
    <source>
        <dbReference type="EMBL" id="WKN37503.1"/>
    </source>
</evidence>
<evidence type="ECO:0000256" key="1">
    <source>
        <dbReference type="ARBA" id="ARBA00022729"/>
    </source>
</evidence>
<dbReference type="PROSITE" id="PS51257">
    <property type="entry name" value="PROKAR_LIPOPROTEIN"/>
    <property type="match status" value="1"/>
</dbReference>
<feature type="domain" description="NodB homology" evidence="2">
    <location>
        <begin position="172"/>
        <end position="245"/>
    </location>
</feature>
<protein>
    <submittedName>
        <fullName evidence="3">Polysaccharide deacetylase family protein</fullName>
    </submittedName>
</protein>
<dbReference type="PANTHER" id="PTHR34216">
    <property type="match status" value="1"/>
</dbReference>
<proteinExistence type="predicted"/>
<dbReference type="InterPro" id="IPR002509">
    <property type="entry name" value="NODB_dom"/>
</dbReference>
<evidence type="ECO:0000259" key="2">
    <source>
        <dbReference type="Pfam" id="PF01522"/>
    </source>
</evidence>
<keyword evidence="1" id="KW-0732">Signal</keyword>
<name>A0AA49GQ64_9BACT</name>
<sequence>MKTSIYLTGIVLLFISCATQTEENVGHTIITPWQGDKQSAISLTYDDGTIHQFTVARPIMNRFGFPATFYIITGKVEGSARGKFIGRPKEEIIRETASVKTNADNFFERASLIAYTGMEDAVDYHSQAGSLFEAGQVEEAYAVIDEAYAQVRRGNVEDTDEIDYHNNSVDTTTWEDFQAYAAEGHEIASHTVTHPRLAVLDEANMLYELEQSKADVRKFMGEEYTFSAEGPYGTEDERVMEYAHEIYPALRNRMPAPYLDELNRSSQRQPGASDKEYVQWQRGPVTSINMETMKAWVDTCLAHNNIWLVLVFHGIDGIGWEPRTGAELEEYFGYMKEREDSLWVATFADVTKYMRERKETDVSSTMQDDAIVVTMASDLDAEVYNVPVTLKTYVPEGWESVVLHLPSGQADQAELTLLQDSLGSYVLYDVSPGAGEIRLTEASGAAM</sequence>
<dbReference type="AlphaFoldDB" id="A0AA49GQ64"/>
<dbReference type="Pfam" id="PF01522">
    <property type="entry name" value="Polysacc_deac_1"/>
    <property type="match status" value="1"/>
</dbReference>
<dbReference type="InterPro" id="IPR051398">
    <property type="entry name" value="Polysacch_Deacetylase"/>
</dbReference>
<dbReference type="SUPFAM" id="SSF88713">
    <property type="entry name" value="Glycoside hydrolase/deacetylase"/>
    <property type="match status" value="1"/>
</dbReference>
<dbReference type="InterPro" id="IPR011330">
    <property type="entry name" value="Glyco_hydro/deAcase_b/a-brl"/>
</dbReference>
<dbReference type="EMBL" id="CP120682">
    <property type="protein sequence ID" value="WKN37503.1"/>
    <property type="molecule type" value="Genomic_DNA"/>
</dbReference>
<gene>
    <name evidence="3" type="ORF">K4G66_02115</name>
</gene>